<dbReference type="Pfam" id="PF00583">
    <property type="entry name" value="Acetyltransf_1"/>
    <property type="match status" value="1"/>
</dbReference>
<dbReference type="PANTHER" id="PTHR43420">
    <property type="entry name" value="ACETYLTRANSFERASE"/>
    <property type="match status" value="1"/>
</dbReference>
<evidence type="ECO:0000313" key="4">
    <source>
        <dbReference type="EMBL" id="MCZ8535956.1"/>
    </source>
</evidence>
<keyword evidence="5" id="KW-1185">Reference proteome</keyword>
<dbReference type="InterPro" id="IPR000182">
    <property type="entry name" value="GNAT_dom"/>
</dbReference>
<dbReference type="PROSITE" id="PS51186">
    <property type="entry name" value="GNAT"/>
    <property type="match status" value="1"/>
</dbReference>
<accession>A0A9X3LFG2</accession>
<dbReference type="Proteomes" id="UP001152173">
    <property type="component" value="Unassembled WGS sequence"/>
</dbReference>
<name>A0A9X3LFG2_9BACL</name>
<evidence type="ECO:0000313" key="5">
    <source>
        <dbReference type="Proteomes" id="UP001152173"/>
    </source>
</evidence>
<reference evidence="4" key="1">
    <citation type="submission" date="2022-05" db="EMBL/GenBank/DDBJ databases">
        <authorList>
            <person name="Colautti A."/>
            <person name="Iacumin L."/>
        </authorList>
    </citation>
    <scope>NUCLEOTIDE SEQUENCE</scope>
    <source>
        <strain evidence="4">SK 55</strain>
    </source>
</reference>
<evidence type="ECO:0000256" key="1">
    <source>
        <dbReference type="ARBA" id="ARBA00022679"/>
    </source>
</evidence>
<organism evidence="4 5">
    <name type="scientific">Paenisporosarcina quisquiliarum</name>
    <dbReference type="NCBI Taxonomy" id="365346"/>
    <lineage>
        <taxon>Bacteria</taxon>
        <taxon>Bacillati</taxon>
        <taxon>Bacillota</taxon>
        <taxon>Bacilli</taxon>
        <taxon>Bacillales</taxon>
        <taxon>Caryophanaceae</taxon>
        <taxon>Paenisporosarcina</taxon>
    </lineage>
</organism>
<dbReference type="InterPro" id="IPR050680">
    <property type="entry name" value="YpeA/RimI_acetyltransf"/>
</dbReference>
<sequence>MKIREANVVDAEGIARVHVDCWRTTYQDIVPDEFLNNLSYENRTKMWVQNISNEHNYVFVAERDGKIVGFTDAGKEKSGQYPGYVADITTLYILKEFQGLGIGKQLLQQVFLKLMENTMKSALVWVLEDNPSRHFYEAMGAKVIENRKDITIGGKQLNLMGYGWSNI</sequence>
<evidence type="ECO:0000259" key="3">
    <source>
        <dbReference type="PROSITE" id="PS51186"/>
    </source>
</evidence>
<protein>
    <submittedName>
        <fullName evidence="4">GNAT family N-acetyltransferase</fullName>
    </submittedName>
</protein>
<dbReference type="PANTHER" id="PTHR43420:SF12">
    <property type="entry name" value="N-ACETYLTRANSFERASE DOMAIN-CONTAINING PROTEIN"/>
    <property type="match status" value="1"/>
</dbReference>
<keyword evidence="1" id="KW-0808">Transferase</keyword>
<dbReference type="GO" id="GO:0016747">
    <property type="term" value="F:acyltransferase activity, transferring groups other than amino-acyl groups"/>
    <property type="evidence" value="ECO:0007669"/>
    <property type="project" value="InterPro"/>
</dbReference>
<comment type="caution">
    <text evidence="4">The sequence shown here is derived from an EMBL/GenBank/DDBJ whole genome shotgun (WGS) entry which is preliminary data.</text>
</comment>
<proteinExistence type="predicted"/>
<dbReference type="CDD" id="cd04301">
    <property type="entry name" value="NAT_SF"/>
    <property type="match status" value="1"/>
</dbReference>
<evidence type="ECO:0000256" key="2">
    <source>
        <dbReference type="ARBA" id="ARBA00023315"/>
    </source>
</evidence>
<dbReference type="InterPro" id="IPR016181">
    <property type="entry name" value="Acyl_CoA_acyltransferase"/>
</dbReference>
<keyword evidence="2" id="KW-0012">Acyltransferase</keyword>
<gene>
    <name evidence="4" type="ORF">M9R32_01970</name>
</gene>
<dbReference type="AlphaFoldDB" id="A0A9X3LFG2"/>
<dbReference type="EMBL" id="JAMKBJ010000001">
    <property type="protein sequence ID" value="MCZ8535956.1"/>
    <property type="molecule type" value="Genomic_DNA"/>
</dbReference>
<dbReference type="SUPFAM" id="SSF55729">
    <property type="entry name" value="Acyl-CoA N-acyltransferases (Nat)"/>
    <property type="match status" value="1"/>
</dbReference>
<dbReference type="RefSeq" id="WP_269925055.1">
    <property type="nucleotide sequence ID" value="NZ_JAMKBJ010000001.1"/>
</dbReference>
<dbReference type="Gene3D" id="3.40.630.30">
    <property type="match status" value="1"/>
</dbReference>
<feature type="domain" description="N-acetyltransferase" evidence="3">
    <location>
        <begin position="1"/>
        <end position="165"/>
    </location>
</feature>